<accession>E9HYI7</accession>
<sequence>RDQPKFTTRGWPYRPVASPSATKLRLPIRQHGNSAGSGGLHPPLLFNLTTAGTIKNRSNHHPGSQEAEENWKTAVEDFKKITSVCCEEPEKIWGDWVEKAEQKGELTSRLLRLCIALRAREEGLEILKILGRDFKRESKFHKFGRQYMGLIKKMTSPHRVIKQLAPMSTDPMLSGCQLRGRS</sequence>
<keyword evidence="2" id="KW-1185">Reference proteome</keyword>
<dbReference type="KEGG" id="dpx:DAPPUDRAFT_268903"/>
<organism evidence="1 2">
    <name type="scientific">Daphnia pulex</name>
    <name type="common">Water flea</name>
    <dbReference type="NCBI Taxonomy" id="6669"/>
    <lineage>
        <taxon>Eukaryota</taxon>
        <taxon>Metazoa</taxon>
        <taxon>Ecdysozoa</taxon>
        <taxon>Arthropoda</taxon>
        <taxon>Crustacea</taxon>
        <taxon>Branchiopoda</taxon>
        <taxon>Diplostraca</taxon>
        <taxon>Cladocera</taxon>
        <taxon>Anomopoda</taxon>
        <taxon>Daphniidae</taxon>
        <taxon>Daphnia</taxon>
    </lineage>
</organism>
<dbReference type="AlphaFoldDB" id="E9HYI7"/>
<dbReference type="HOGENOM" id="CLU_1485587_0_0_1"/>
<name>E9HYI7_DAPPU</name>
<dbReference type="InParanoid" id="E9HYI7"/>
<evidence type="ECO:0000313" key="1">
    <source>
        <dbReference type="EMBL" id="EFX63189.1"/>
    </source>
</evidence>
<proteinExistence type="predicted"/>
<evidence type="ECO:0000313" key="2">
    <source>
        <dbReference type="Proteomes" id="UP000000305"/>
    </source>
</evidence>
<protein>
    <submittedName>
        <fullName evidence="1">Uncharacterized protein</fullName>
    </submittedName>
</protein>
<dbReference type="PhylomeDB" id="E9HYI7"/>
<dbReference type="EMBL" id="GL733170">
    <property type="protein sequence ID" value="EFX63189.1"/>
    <property type="molecule type" value="Genomic_DNA"/>
</dbReference>
<gene>
    <name evidence="1" type="ORF">DAPPUDRAFT_268903</name>
</gene>
<feature type="non-terminal residue" evidence="1">
    <location>
        <position position="1"/>
    </location>
</feature>
<reference evidence="1 2" key="1">
    <citation type="journal article" date="2011" name="Science">
        <title>The ecoresponsive genome of Daphnia pulex.</title>
        <authorList>
            <person name="Colbourne J.K."/>
            <person name="Pfrender M.E."/>
            <person name="Gilbert D."/>
            <person name="Thomas W.K."/>
            <person name="Tucker A."/>
            <person name="Oakley T.H."/>
            <person name="Tokishita S."/>
            <person name="Aerts A."/>
            <person name="Arnold G.J."/>
            <person name="Basu M.K."/>
            <person name="Bauer D.J."/>
            <person name="Caceres C.E."/>
            <person name="Carmel L."/>
            <person name="Casola C."/>
            <person name="Choi J.H."/>
            <person name="Detter J.C."/>
            <person name="Dong Q."/>
            <person name="Dusheyko S."/>
            <person name="Eads B.D."/>
            <person name="Frohlich T."/>
            <person name="Geiler-Samerotte K.A."/>
            <person name="Gerlach D."/>
            <person name="Hatcher P."/>
            <person name="Jogdeo S."/>
            <person name="Krijgsveld J."/>
            <person name="Kriventseva E.V."/>
            <person name="Kultz D."/>
            <person name="Laforsch C."/>
            <person name="Lindquist E."/>
            <person name="Lopez J."/>
            <person name="Manak J.R."/>
            <person name="Muller J."/>
            <person name="Pangilinan J."/>
            <person name="Patwardhan R.P."/>
            <person name="Pitluck S."/>
            <person name="Pritham E.J."/>
            <person name="Rechtsteiner A."/>
            <person name="Rho M."/>
            <person name="Rogozin I.B."/>
            <person name="Sakarya O."/>
            <person name="Salamov A."/>
            <person name="Schaack S."/>
            <person name="Shapiro H."/>
            <person name="Shiga Y."/>
            <person name="Skalitzky C."/>
            <person name="Smith Z."/>
            <person name="Souvorov A."/>
            <person name="Sung W."/>
            <person name="Tang Z."/>
            <person name="Tsuchiya D."/>
            <person name="Tu H."/>
            <person name="Vos H."/>
            <person name="Wang M."/>
            <person name="Wolf Y.I."/>
            <person name="Yamagata H."/>
            <person name="Yamada T."/>
            <person name="Ye Y."/>
            <person name="Shaw J.R."/>
            <person name="Andrews J."/>
            <person name="Crease T.J."/>
            <person name="Tang H."/>
            <person name="Lucas S.M."/>
            <person name="Robertson H.M."/>
            <person name="Bork P."/>
            <person name="Koonin E.V."/>
            <person name="Zdobnov E.M."/>
            <person name="Grigoriev I.V."/>
            <person name="Lynch M."/>
            <person name="Boore J.L."/>
        </authorList>
    </citation>
    <scope>NUCLEOTIDE SEQUENCE [LARGE SCALE GENOMIC DNA]</scope>
</reference>
<dbReference type="Proteomes" id="UP000000305">
    <property type="component" value="Unassembled WGS sequence"/>
</dbReference>